<feature type="domain" description="Peptidase S54 rhomboid" evidence="7">
    <location>
        <begin position="64"/>
        <end position="198"/>
    </location>
</feature>
<evidence type="ECO:0000256" key="2">
    <source>
        <dbReference type="ARBA" id="ARBA00022692"/>
    </source>
</evidence>
<dbReference type="Gene3D" id="1.20.1540.10">
    <property type="entry name" value="Rhomboid-like"/>
    <property type="match status" value="1"/>
</dbReference>
<feature type="transmembrane region" description="Helical" evidence="6">
    <location>
        <begin position="105"/>
        <end position="121"/>
    </location>
</feature>
<dbReference type="EMBL" id="JALNMH010000005">
    <property type="protein sequence ID" value="MCK7593529.1"/>
    <property type="molecule type" value="Genomic_DNA"/>
</dbReference>
<evidence type="ECO:0000313" key="9">
    <source>
        <dbReference type="Proteomes" id="UP001431449"/>
    </source>
</evidence>
<dbReference type="Proteomes" id="UP001431449">
    <property type="component" value="Unassembled WGS sequence"/>
</dbReference>
<dbReference type="Pfam" id="PF01694">
    <property type="entry name" value="Rhomboid"/>
    <property type="match status" value="1"/>
</dbReference>
<dbReference type="InterPro" id="IPR022764">
    <property type="entry name" value="Peptidase_S54_rhomboid_dom"/>
</dbReference>
<proteinExistence type="predicted"/>
<dbReference type="PANTHER" id="PTHR43731">
    <property type="entry name" value="RHOMBOID PROTEASE"/>
    <property type="match status" value="1"/>
</dbReference>
<feature type="region of interest" description="Disordered" evidence="5">
    <location>
        <begin position="207"/>
        <end position="260"/>
    </location>
</feature>
<accession>A0ABT0GG60</accession>
<evidence type="ECO:0000256" key="4">
    <source>
        <dbReference type="ARBA" id="ARBA00023136"/>
    </source>
</evidence>
<keyword evidence="8" id="KW-0378">Hydrolase</keyword>
<dbReference type="SUPFAM" id="SSF144091">
    <property type="entry name" value="Rhomboid-like"/>
    <property type="match status" value="1"/>
</dbReference>
<name>A0ABT0GG60_9GAMM</name>
<comment type="caution">
    <text evidence="8">The sequence shown here is derived from an EMBL/GenBank/DDBJ whole genome shotgun (WGS) entry which is preliminary data.</text>
</comment>
<gene>
    <name evidence="8" type="ORF">M0G41_07600</name>
</gene>
<evidence type="ECO:0000256" key="6">
    <source>
        <dbReference type="SAM" id="Phobius"/>
    </source>
</evidence>
<keyword evidence="8" id="KW-0645">Protease</keyword>
<evidence type="ECO:0000256" key="1">
    <source>
        <dbReference type="ARBA" id="ARBA00004141"/>
    </source>
</evidence>
<feature type="transmembrane region" description="Helical" evidence="6">
    <location>
        <begin position="127"/>
        <end position="146"/>
    </location>
</feature>
<keyword evidence="3 6" id="KW-1133">Transmembrane helix</keyword>
<keyword evidence="2 6" id="KW-0812">Transmembrane</keyword>
<evidence type="ECO:0000313" key="8">
    <source>
        <dbReference type="EMBL" id="MCK7593529.1"/>
    </source>
</evidence>
<dbReference type="RefSeq" id="WP_248207206.1">
    <property type="nucleotide sequence ID" value="NZ_JALNMH010000005.1"/>
</dbReference>
<reference evidence="8" key="1">
    <citation type="submission" date="2022-04" db="EMBL/GenBank/DDBJ databases">
        <title>Lysobacter sp. CAU 1642 isolated from sea sand.</title>
        <authorList>
            <person name="Kim W."/>
        </authorList>
    </citation>
    <scope>NUCLEOTIDE SEQUENCE</scope>
    <source>
        <strain evidence="8">CAU 1642</strain>
    </source>
</reference>
<evidence type="ECO:0000259" key="7">
    <source>
        <dbReference type="Pfam" id="PF01694"/>
    </source>
</evidence>
<evidence type="ECO:0000256" key="5">
    <source>
        <dbReference type="SAM" id="MobiDB-lite"/>
    </source>
</evidence>
<protein>
    <submittedName>
        <fullName evidence="8">Rhomboid family intramembrane serine protease</fullName>
    </submittedName>
</protein>
<evidence type="ECO:0000256" key="3">
    <source>
        <dbReference type="ARBA" id="ARBA00022989"/>
    </source>
</evidence>
<dbReference type="InterPro" id="IPR050925">
    <property type="entry name" value="Rhomboid_protease_S54"/>
</dbReference>
<feature type="transmembrane region" description="Helical" evidence="6">
    <location>
        <begin position="153"/>
        <end position="173"/>
    </location>
</feature>
<dbReference type="GO" id="GO:0008233">
    <property type="term" value="F:peptidase activity"/>
    <property type="evidence" value="ECO:0007669"/>
    <property type="project" value="UniProtKB-KW"/>
</dbReference>
<feature type="compositionally biased region" description="Basic and acidic residues" evidence="5">
    <location>
        <begin position="236"/>
        <end position="247"/>
    </location>
</feature>
<organism evidence="8 9">
    <name type="scientific">Pseudomarimonas salicorniae</name>
    <dbReference type="NCBI Taxonomy" id="2933270"/>
    <lineage>
        <taxon>Bacteria</taxon>
        <taxon>Pseudomonadati</taxon>
        <taxon>Pseudomonadota</taxon>
        <taxon>Gammaproteobacteria</taxon>
        <taxon>Lysobacterales</taxon>
        <taxon>Lysobacteraceae</taxon>
        <taxon>Pseudomarimonas</taxon>
    </lineage>
</organism>
<sequence length="260" mass="28882">MDLPEIDPGSDPRAQLARDRRRFRRAALISAAFVALLWWIHLAQHMFDAPLRALTLRPGDPWGLIGVLTAPLLHGSFEHLVSNSLPLLILGTLAIATLPRATPRALVFIWLLAGLGTWLIGRPSAHLGASGVTHGLMLLVFVAGVLRRDRPAIAAALIAFFLYGGMLLTVFPREEGVSWEYHLTGAAAGLLAALIWFRLDPPPPRKRYSWEDEPDPQPVNDELEPPPPEDVPVLWHRVEPRDDDRRGVVLQFPPRNDPPQ</sequence>
<comment type="subcellular location">
    <subcellularLocation>
        <location evidence="1">Membrane</location>
        <topology evidence="1">Multi-pass membrane protein</topology>
    </subcellularLocation>
</comment>
<feature type="transmembrane region" description="Helical" evidence="6">
    <location>
        <begin position="80"/>
        <end position="98"/>
    </location>
</feature>
<feature type="transmembrane region" description="Helical" evidence="6">
    <location>
        <begin position="26"/>
        <end position="47"/>
    </location>
</feature>
<feature type="transmembrane region" description="Helical" evidence="6">
    <location>
        <begin position="179"/>
        <end position="199"/>
    </location>
</feature>
<dbReference type="PANTHER" id="PTHR43731:SF9">
    <property type="entry name" value="SLR1461 PROTEIN"/>
    <property type="match status" value="1"/>
</dbReference>
<keyword evidence="9" id="KW-1185">Reference proteome</keyword>
<dbReference type="GO" id="GO:0006508">
    <property type="term" value="P:proteolysis"/>
    <property type="evidence" value="ECO:0007669"/>
    <property type="project" value="UniProtKB-KW"/>
</dbReference>
<keyword evidence="4 6" id="KW-0472">Membrane</keyword>
<dbReference type="InterPro" id="IPR035952">
    <property type="entry name" value="Rhomboid-like_sf"/>
</dbReference>